<reference evidence="2 3" key="1">
    <citation type="submission" date="2020-09" db="EMBL/GenBank/DDBJ databases">
        <title>De no assembly of potato wild relative species, Solanum commersonii.</title>
        <authorList>
            <person name="Cho K."/>
        </authorList>
    </citation>
    <scope>NUCLEOTIDE SEQUENCE [LARGE SCALE GENOMIC DNA]</scope>
    <source>
        <strain evidence="2">LZ3.2</strain>
        <tissue evidence="2">Leaf</tissue>
    </source>
</reference>
<evidence type="ECO:0000313" key="3">
    <source>
        <dbReference type="Proteomes" id="UP000824120"/>
    </source>
</evidence>
<sequence length="168" mass="19696">MDAAGEFRQSFFWLRLTLPLAGQAFYRKTMLEDFYERCPIRHSNNHVATPGYGYITHHTGMEKVLISQECPCSVDEDNKDENAQILREVRMRWFRYVKRWWEDVEKRICERFGVEVTLDRKIRRGKGNGDQRGLQGDESNPHQYGGNLGNQPTKLTKIPQCCHTSNDQ</sequence>
<comment type="caution">
    <text evidence="2">The sequence shown here is derived from an EMBL/GenBank/DDBJ whole genome shotgun (WGS) entry which is preliminary data.</text>
</comment>
<accession>A0A9J5YWJ8</accession>
<feature type="region of interest" description="Disordered" evidence="1">
    <location>
        <begin position="124"/>
        <end position="168"/>
    </location>
</feature>
<dbReference type="AlphaFoldDB" id="A0A9J5YWJ8"/>
<dbReference type="EMBL" id="JACXVP010000005">
    <property type="protein sequence ID" value="KAG5604778.1"/>
    <property type="molecule type" value="Genomic_DNA"/>
</dbReference>
<evidence type="ECO:0000313" key="2">
    <source>
        <dbReference type="EMBL" id="KAG5604778.1"/>
    </source>
</evidence>
<protein>
    <submittedName>
        <fullName evidence="2">Uncharacterized protein</fullName>
    </submittedName>
</protein>
<name>A0A9J5YWJ8_SOLCO</name>
<keyword evidence="3" id="KW-1185">Reference proteome</keyword>
<organism evidence="2 3">
    <name type="scientific">Solanum commersonii</name>
    <name type="common">Commerson's wild potato</name>
    <name type="synonym">Commerson's nightshade</name>
    <dbReference type="NCBI Taxonomy" id="4109"/>
    <lineage>
        <taxon>Eukaryota</taxon>
        <taxon>Viridiplantae</taxon>
        <taxon>Streptophyta</taxon>
        <taxon>Embryophyta</taxon>
        <taxon>Tracheophyta</taxon>
        <taxon>Spermatophyta</taxon>
        <taxon>Magnoliopsida</taxon>
        <taxon>eudicotyledons</taxon>
        <taxon>Gunneridae</taxon>
        <taxon>Pentapetalae</taxon>
        <taxon>asterids</taxon>
        <taxon>lamiids</taxon>
        <taxon>Solanales</taxon>
        <taxon>Solanaceae</taxon>
        <taxon>Solanoideae</taxon>
        <taxon>Solaneae</taxon>
        <taxon>Solanum</taxon>
    </lineage>
</organism>
<gene>
    <name evidence="2" type="ORF">H5410_026270</name>
</gene>
<evidence type="ECO:0000256" key="1">
    <source>
        <dbReference type="SAM" id="MobiDB-lite"/>
    </source>
</evidence>
<dbReference type="Proteomes" id="UP000824120">
    <property type="component" value="Chromosome 5"/>
</dbReference>
<proteinExistence type="predicted"/>